<comment type="subcellular location">
    <subcellularLocation>
        <location evidence="2">Cell membrane</location>
        <topology evidence="2">Multi-pass membrane protein</topology>
    </subcellularLocation>
</comment>
<dbReference type="Pfam" id="PF01292">
    <property type="entry name" value="Ni_hydr_CYTB"/>
    <property type="match status" value="1"/>
</dbReference>
<dbReference type="Gene3D" id="1.20.950.20">
    <property type="entry name" value="Transmembrane di-heme cytochromes, Chain C"/>
    <property type="match status" value="1"/>
</dbReference>
<evidence type="ECO:0000256" key="7">
    <source>
        <dbReference type="ARBA" id="ARBA00022723"/>
    </source>
</evidence>
<keyword evidence="10" id="KW-0408">Iron</keyword>
<feature type="transmembrane region" description="Helical" evidence="13">
    <location>
        <begin position="42"/>
        <end position="63"/>
    </location>
</feature>
<protein>
    <submittedName>
        <fullName evidence="15">Cytochrome protein</fullName>
    </submittedName>
</protein>
<keyword evidence="5" id="KW-0349">Heme</keyword>
<keyword evidence="3" id="KW-0813">Transport</keyword>
<evidence type="ECO:0000256" key="6">
    <source>
        <dbReference type="ARBA" id="ARBA00022692"/>
    </source>
</evidence>
<dbReference type="InterPro" id="IPR011577">
    <property type="entry name" value="Cyt_b561_bac/Ni-Hgenase"/>
</dbReference>
<feature type="domain" description="Cytochrome b561 bacterial/Ni-hydrogenase" evidence="14">
    <location>
        <begin position="9"/>
        <end position="176"/>
    </location>
</feature>
<evidence type="ECO:0000256" key="13">
    <source>
        <dbReference type="SAM" id="Phobius"/>
    </source>
</evidence>
<dbReference type="GO" id="GO:0022904">
    <property type="term" value="P:respiratory electron transport chain"/>
    <property type="evidence" value="ECO:0007669"/>
    <property type="project" value="InterPro"/>
</dbReference>
<feature type="transmembrane region" description="Helical" evidence="13">
    <location>
        <begin position="142"/>
        <end position="168"/>
    </location>
</feature>
<comment type="cofactor">
    <cofactor evidence="1">
        <name>heme b</name>
        <dbReference type="ChEBI" id="CHEBI:60344"/>
    </cofactor>
</comment>
<dbReference type="PANTHER" id="PTHR30529:SF6">
    <property type="entry name" value="BLL0291 PROTEIN"/>
    <property type="match status" value="1"/>
</dbReference>
<evidence type="ECO:0000259" key="14">
    <source>
        <dbReference type="Pfam" id="PF01292"/>
    </source>
</evidence>
<keyword evidence="6 13" id="KW-0812">Transmembrane</keyword>
<comment type="caution">
    <text evidence="15">The sequence shown here is derived from an EMBL/GenBank/DDBJ whole genome shotgun (WGS) entry which is preliminary data.</text>
</comment>
<keyword evidence="9 13" id="KW-1133">Transmembrane helix</keyword>
<accession>A0A0D6MGJ9</accession>
<evidence type="ECO:0000256" key="12">
    <source>
        <dbReference type="ARBA" id="ARBA00037975"/>
    </source>
</evidence>
<feature type="transmembrane region" description="Helical" evidence="13">
    <location>
        <begin position="93"/>
        <end position="122"/>
    </location>
</feature>
<dbReference type="GO" id="GO:0009055">
    <property type="term" value="F:electron transfer activity"/>
    <property type="evidence" value="ECO:0007669"/>
    <property type="project" value="InterPro"/>
</dbReference>
<sequence>MRTNRTPTRFSGIARLLHWFMAAMILCMLFLGVFMAGTVGPAYATSVAIHRPVGIAILALALIRLVNRLIVPQPALPASLPRAQALAAKASHVLLYTLMIAMPLIGWGMLSAGAYPVVMWGGVHLPPILPHDTALFAGLRRAHTVLACTLFATILVHIAAALLHGLILRDGVFPAMASLGSRHRA</sequence>
<keyword evidence="16" id="KW-1185">Reference proteome</keyword>
<evidence type="ECO:0000313" key="16">
    <source>
        <dbReference type="Proteomes" id="UP000032679"/>
    </source>
</evidence>
<dbReference type="AlphaFoldDB" id="A0A0D6MGJ9"/>
<evidence type="ECO:0000256" key="11">
    <source>
        <dbReference type="ARBA" id="ARBA00023136"/>
    </source>
</evidence>
<evidence type="ECO:0000256" key="5">
    <source>
        <dbReference type="ARBA" id="ARBA00022617"/>
    </source>
</evidence>
<dbReference type="SUPFAM" id="SSF81342">
    <property type="entry name" value="Transmembrane di-heme cytochromes"/>
    <property type="match status" value="1"/>
</dbReference>
<dbReference type="Proteomes" id="UP000032679">
    <property type="component" value="Unassembled WGS sequence"/>
</dbReference>
<dbReference type="RefSeq" id="WP_048846051.1">
    <property type="nucleotide sequence ID" value="NZ_BALE01000002.1"/>
</dbReference>
<dbReference type="GO" id="GO:0005886">
    <property type="term" value="C:plasma membrane"/>
    <property type="evidence" value="ECO:0007669"/>
    <property type="project" value="UniProtKB-SubCell"/>
</dbReference>
<evidence type="ECO:0000313" key="15">
    <source>
        <dbReference type="EMBL" id="GAN52749.1"/>
    </source>
</evidence>
<dbReference type="OrthoDB" id="1247465at2"/>
<reference evidence="15 16" key="1">
    <citation type="submission" date="2012-10" db="EMBL/GenBank/DDBJ databases">
        <title>Genome sequencing of Tanticharoenia sakaeratensis NBRC 103193.</title>
        <authorList>
            <person name="Azuma Y."/>
            <person name="Hadano H."/>
            <person name="Hirakawa H."/>
            <person name="Matsushita K."/>
        </authorList>
    </citation>
    <scope>NUCLEOTIDE SEQUENCE [LARGE SCALE GENOMIC DNA]</scope>
    <source>
        <strain evidence="15 16">NBRC 103193</strain>
    </source>
</reference>
<evidence type="ECO:0000256" key="8">
    <source>
        <dbReference type="ARBA" id="ARBA00022982"/>
    </source>
</evidence>
<evidence type="ECO:0000256" key="4">
    <source>
        <dbReference type="ARBA" id="ARBA00022475"/>
    </source>
</evidence>
<keyword evidence="4" id="KW-1003">Cell membrane</keyword>
<dbReference type="PANTHER" id="PTHR30529">
    <property type="entry name" value="CYTOCHROME B561"/>
    <property type="match status" value="1"/>
</dbReference>
<dbReference type="STRING" id="1231623.Tasa_002_029"/>
<feature type="transmembrane region" description="Helical" evidence="13">
    <location>
        <begin position="12"/>
        <end position="36"/>
    </location>
</feature>
<name>A0A0D6MGJ9_9PROT</name>
<dbReference type="GO" id="GO:0020037">
    <property type="term" value="F:heme binding"/>
    <property type="evidence" value="ECO:0007669"/>
    <property type="project" value="TreeGrafter"/>
</dbReference>
<dbReference type="GO" id="GO:0046872">
    <property type="term" value="F:metal ion binding"/>
    <property type="evidence" value="ECO:0007669"/>
    <property type="project" value="UniProtKB-KW"/>
</dbReference>
<proteinExistence type="inferred from homology"/>
<dbReference type="InterPro" id="IPR052168">
    <property type="entry name" value="Cytochrome_b561_oxidase"/>
</dbReference>
<dbReference type="InterPro" id="IPR016174">
    <property type="entry name" value="Di-haem_cyt_TM"/>
</dbReference>
<evidence type="ECO:0000256" key="10">
    <source>
        <dbReference type="ARBA" id="ARBA00023004"/>
    </source>
</evidence>
<gene>
    <name evidence="15" type="ORF">Tasa_002_029</name>
</gene>
<keyword evidence="7" id="KW-0479">Metal-binding</keyword>
<keyword evidence="11 13" id="KW-0472">Membrane</keyword>
<organism evidence="15 16">
    <name type="scientific">Tanticharoenia sakaeratensis NBRC 103193</name>
    <dbReference type="NCBI Taxonomy" id="1231623"/>
    <lineage>
        <taxon>Bacteria</taxon>
        <taxon>Pseudomonadati</taxon>
        <taxon>Pseudomonadota</taxon>
        <taxon>Alphaproteobacteria</taxon>
        <taxon>Acetobacterales</taxon>
        <taxon>Acetobacteraceae</taxon>
        <taxon>Tanticharoenia</taxon>
    </lineage>
</organism>
<evidence type="ECO:0000256" key="2">
    <source>
        <dbReference type="ARBA" id="ARBA00004651"/>
    </source>
</evidence>
<dbReference type="EMBL" id="BALE01000002">
    <property type="protein sequence ID" value="GAN52749.1"/>
    <property type="molecule type" value="Genomic_DNA"/>
</dbReference>
<comment type="similarity">
    <text evidence="12">Belongs to the cytochrome b561 family.</text>
</comment>
<evidence type="ECO:0000256" key="3">
    <source>
        <dbReference type="ARBA" id="ARBA00022448"/>
    </source>
</evidence>
<keyword evidence="8" id="KW-0249">Electron transport</keyword>
<evidence type="ECO:0000256" key="1">
    <source>
        <dbReference type="ARBA" id="ARBA00001970"/>
    </source>
</evidence>
<evidence type="ECO:0000256" key="9">
    <source>
        <dbReference type="ARBA" id="ARBA00022989"/>
    </source>
</evidence>